<dbReference type="eggNOG" id="COG3788">
    <property type="taxonomic scope" value="Bacteria"/>
</dbReference>
<dbReference type="HOGENOM" id="CLU_134926_1_0_6"/>
<dbReference type="InterPro" id="IPR001129">
    <property type="entry name" value="Membr-assoc_MAPEG"/>
</dbReference>
<evidence type="ECO:0000256" key="4">
    <source>
        <dbReference type="ARBA" id="ARBA00023136"/>
    </source>
</evidence>
<keyword evidence="3 5" id="KW-1133">Transmembrane helix</keyword>
<dbReference type="Gene3D" id="1.20.120.550">
    <property type="entry name" value="Membrane associated eicosanoid/glutathione metabolism-like domain"/>
    <property type="match status" value="1"/>
</dbReference>
<evidence type="ECO:0000256" key="5">
    <source>
        <dbReference type="SAM" id="Phobius"/>
    </source>
</evidence>
<feature type="transmembrane region" description="Helical" evidence="5">
    <location>
        <begin position="6"/>
        <end position="23"/>
    </location>
</feature>
<keyword evidence="7" id="KW-1185">Reference proteome</keyword>
<keyword evidence="2 5" id="KW-0812">Transmembrane</keyword>
<feature type="transmembrane region" description="Helical" evidence="5">
    <location>
        <begin position="100"/>
        <end position="126"/>
    </location>
</feature>
<dbReference type="PANTHER" id="PTHR35814">
    <property type="match status" value="1"/>
</dbReference>
<gene>
    <name evidence="6" type="ORF">OM33_19255</name>
</gene>
<accession>A0A0A7ELY8</accession>
<dbReference type="AlphaFoldDB" id="A0A0A7ELY8"/>
<dbReference type="Proteomes" id="UP000030341">
    <property type="component" value="Chromosome 2"/>
</dbReference>
<dbReference type="EMBL" id="CP009889">
    <property type="protein sequence ID" value="AIY67690.1"/>
    <property type="molecule type" value="Genomic_DNA"/>
</dbReference>
<dbReference type="InterPro" id="IPR023352">
    <property type="entry name" value="MAPEG-like_dom_sf"/>
</dbReference>
<dbReference type="OrthoDB" id="8537976at2"/>
<comment type="subcellular location">
    <subcellularLocation>
        <location evidence="1">Membrane</location>
    </subcellularLocation>
</comment>
<organism evidence="6 7">
    <name type="scientific">Pseudoalteromonas piratica</name>
    <dbReference type="NCBI Taxonomy" id="1348114"/>
    <lineage>
        <taxon>Bacteria</taxon>
        <taxon>Pseudomonadati</taxon>
        <taxon>Pseudomonadota</taxon>
        <taxon>Gammaproteobacteria</taxon>
        <taxon>Alteromonadales</taxon>
        <taxon>Pseudoalteromonadaceae</taxon>
        <taxon>Pseudoalteromonas</taxon>
    </lineage>
</organism>
<dbReference type="SUPFAM" id="SSF161084">
    <property type="entry name" value="MAPEG domain-like"/>
    <property type="match status" value="1"/>
</dbReference>
<dbReference type="PANTHER" id="PTHR35814:SF1">
    <property type="entry name" value="GLUTATHIONE S-TRANSFERASE-RELATED"/>
    <property type="match status" value="1"/>
</dbReference>
<dbReference type="GO" id="GO:0016020">
    <property type="term" value="C:membrane"/>
    <property type="evidence" value="ECO:0007669"/>
    <property type="project" value="UniProtKB-SubCell"/>
</dbReference>
<dbReference type="Pfam" id="PF01124">
    <property type="entry name" value="MAPEG"/>
    <property type="match status" value="1"/>
</dbReference>
<name>A0A0A7ELY8_9GAMM</name>
<evidence type="ECO:0000313" key="6">
    <source>
        <dbReference type="EMBL" id="AIY67690.1"/>
    </source>
</evidence>
<evidence type="ECO:0000256" key="1">
    <source>
        <dbReference type="ARBA" id="ARBA00004370"/>
    </source>
</evidence>
<feature type="transmembrane region" description="Helical" evidence="5">
    <location>
        <begin position="51"/>
        <end position="68"/>
    </location>
</feature>
<keyword evidence="4 5" id="KW-0472">Membrane</keyword>
<reference evidence="6 7" key="1">
    <citation type="submission" date="2014-11" db="EMBL/GenBank/DDBJ databases">
        <title>Complete Genome Sequence of Pseudoalteromonas sp. Strain OCN003 Isolated from Kaneohe Bay, Oahu, Hawaii.</title>
        <authorList>
            <person name="Beurmann S."/>
            <person name="Videau P."/>
            <person name="Ushijima B."/>
            <person name="Smith A.M."/>
            <person name="Aeby G.S."/>
            <person name="Callahan S.M."/>
            <person name="Belcaid M."/>
        </authorList>
    </citation>
    <scope>NUCLEOTIDE SEQUENCE [LARGE SCALE GENOMIC DNA]</scope>
    <source>
        <strain evidence="6 7">OCN003</strain>
    </source>
</reference>
<protein>
    <submittedName>
        <fullName evidence="6">Glutathione metabolism protein</fullName>
    </submittedName>
</protein>
<dbReference type="STRING" id="1348114.OM33_19255"/>
<sequence>MSILPFYAALLGLLYVYLSLATVSRRKKVLVALGDGGDKLLQKKVRAHGNFQEYVPIALILIAFFEYLGAFDWLIHLLAMALLIGRLLHAFGVSMEHEKLIYRVSGMGLTFLSILISSFGILYLQII</sequence>
<evidence type="ECO:0000256" key="3">
    <source>
        <dbReference type="ARBA" id="ARBA00022989"/>
    </source>
</evidence>
<dbReference type="KEGG" id="pseo:OM33_19255"/>
<evidence type="ECO:0000313" key="7">
    <source>
        <dbReference type="Proteomes" id="UP000030341"/>
    </source>
</evidence>
<evidence type="ECO:0000256" key="2">
    <source>
        <dbReference type="ARBA" id="ARBA00022692"/>
    </source>
</evidence>
<proteinExistence type="predicted"/>